<feature type="transmembrane region" description="Helical" evidence="8">
    <location>
        <begin position="48"/>
        <end position="70"/>
    </location>
</feature>
<evidence type="ECO:0000256" key="6">
    <source>
        <dbReference type="ARBA" id="ARBA00023170"/>
    </source>
</evidence>
<keyword evidence="3 8" id="KW-0812">Transmembrane</keyword>
<evidence type="ECO:0000256" key="1">
    <source>
        <dbReference type="ARBA" id="ARBA00004651"/>
    </source>
</evidence>
<proteinExistence type="inferred from homology"/>
<keyword evidence="7 8" id="KW-0807">Transducer</keyword>
<dbReference type="RefSeq" id="XP_052740877.1">
    <property type="nucleotide sequence ID" value="XM_052884917.1"/>
</dbReference>
<keyword evidence="2 8" id="KW-1003">Cell membrane</keyword>
<dbReference type="Proteomes" id="UP001652582">
    <property type="component" value="Chromosome 13"/>
</dbReference>
<evidence type="ECO:0000256" key="7">
    <source>
        <dbReference type="ARBA" id="ARBA00023224"/>
    </source>
</evidence>
<evidence type="ECO:0000256" key="2">
    <source>
        <dbReference type="ARBA" id="ARBA00022475"/>
    </source>
</evidence>
<keyword evidence="5 8" id="KW-0472">Membrane</keyword>
<dbReference type="GeneID" id="128198621"/>
<keyword evidence="9" id="KW-1185">Reference proteome</keyword>
<keyword evidence="6 8" id="KW-0675">Receptor</keyword>
<name>A0ABM3LP83_BICAN</name>
<dbReference type="PANTHER" id="PTHR21143">
    <property type="entry name" value="INVERTEBRATE GUSTATORY RECEPTOR"/>
    <property type="match status" value="1"/>
</dbReference>
<evidence type="ECO:0000313" key="10">
    <source>
        <dbReference type="RefSeq" id="XP_052740877.1"/>
    </source>
</evidence>
<dbReference type="InterPro" id="IPR013604">
    <property type="entry name" value="7TM_chemorcpt"/>
</dbReference>
<comment type="subcellular location">
    <subcellularLocation>
        <location evidence="1 8">Cell membrane</location>
        <topology evidence="1 8">Multi-pass membrane protein</topology>
    </subcellularLocation>
</comment>
<dbReference type="Pfam" id="PF08395">
    <property type="entry name" value="7tm_7"/>
    <property type="match status" value="1"/>
</dbReference>
<evidence type="ECO:0000256" key="5">
    <source>
        <dbReference type="ARBA" id="ARBA00023136"/>
    </source>
</evidence>
<gene>
    <name evidence="10" type="primary">LOC128198621</name>
</gene>
<evidence type="ECO:0000256" key="4">
    <source>
        <dbReference type="ARBA" id="ARBA00022989"/>
    </source>
</evidence>
<comment type="function">
    <text evidence="8">Gustatory receptor which mediates acceptance or avoidance behavior, depending on its substrates.</text>
</comment>
<evidence type="ECO:0000256" key="3">
    <source>
        <dbReference type="ARBA" id="ARBA00022692"/>
    </source>
</evidence>
<sequence length="395" mass="45692">MEAKVLENNRDLILGALNPLLKVENMLGFFRFQVVNGQLKTSSRKMKLYALFVICVVIMTYYVLYCSALSSKSINIFEGASALIKTLQYAVLLVNVSCFNKNSIVIIESFAIIDYELKAASKTVYKKTRQQVLISLSVLIGIYTIGLMYECKNWCSENIYSTFFHLVTDITRHIQLFMFFIFVKLITMRVDILNEYLKQITDLKSENQSDTYSNNQLPHSVVNFNKYFGGPLNKNKREIISLAKAFDALGETTNNINELFNYQIFNALICTFGYSILLSWIAVQYYYYTHNIDTILALMSQCLSELFFIALVCYVCEGMYLKRNTTRVSVNKLIMDYDLPREKRIQAKAFFDLIEVWPMQIHAYDMISIDIKLMLKLISVSTTYLIVVIQMSKFT</sequence>
<feature type="transmembrane region" description="Helical" evidence="8">
    <location>
        <begin position="90"/>
        <end position="111"/>
    </location>
</feature>
<feature type="transmembrane region" description="Helical" evidence="8">
    <location>
        <begin position="170"/>
        <end position="187"/>
    </location>
</feature>
<feature type="transmembrane region" description="Helical" evidence="8">
    <location>
        <begin position="264"/>
        <end position="288"/>
    </location>
</feature>
<feature type="transmembrane region" description="Helical" evidence="8">
    <location>
        <begin position="132"/>
        <end position="150"/>
    </location>
</feature>
<reference evidence="10" key="1">
    <citation type="submission" date="2025-08" db="UniProtKB">
        <authorList>
            <consortium name="RefSeq"/>
        </authorList>
    </citation>
    <scope>IDENTIFICATION</scope>
</reference>
<dbReference type="PANTHER" id="PTHR21143:SF133">
    <property type="entry name" value="GUSTATORY AND PHEROMONE RECEPTOR 32A-RELATED"/>
    <property type="match status" value="1"/>
</dbReference>
<keyword evidence="4 8" id="KW-1133">Transmembrane helix</keyword>
<organism evidence="9 10">
    <name type="scientific">Bicyclus anynana</name>
    <name type="common">Squinting bush brown butterfly</name>
    <dbReference type="NCBI Taxonomy" id="110368"/>
    <lineage>
        <taxon>Eukaryota</taxon>
        <taxon>Metazoa</taxon>
        <taxon>Ecdysozoa</taxon>
        <taxon>Arthropoda</taxon>
        <taxon>Hexapoda</taxon>
        <taxon>Insecta</taxon>
        <taxon>Pterygota</taxon>
        <taxon>Neoptera</taxon>
        <taxon>Endopterygota</taxon>
        <taxon>Lepidoptera</taxon>
        <taxon>Glossata</taxon>
        <taxon>Ditrysia</taxon>
        <taxon>Papilionoidea</taxon>
        <taxon>Nymphalidae</taxon>
        <taxon>Satyrinae</taxon>
        <taxon>Satyrini</taxon>
        <taxon>Mycalesina</taxon>
        <taxon>Bicyclus</taxon>
    </lineage>
</organism>
<evidence type="ECO:0000313" key="9">
    <source>
        <dbReference type="Proteomes" id="UP001652582"/>
    </source>
</evidence>
<comment type="similarity">
    <text evidence="8">Belongs to the insect chemoreceptor superfamily. Gustatory receptor (GR) family.</text>
</comment>
<protein>
    <recommendedName>
        <fullName evidence="8">Gustatory receptor</fullName>
    </recommendedName>
</protein>
<evidence type="ECO:0000256" key="8">
    <source>
        <dbReference type="RuleBase" id="RU363108"/>
    </source>
</evidence>
<feature type="transmembrane region" description="Helical" evidence="8">
    <location>
        <begin position="294"/>
        <end position="316"/>
    </location>
</feature>
<accession>A0ABM3LP83</accession>
<feature type="transmembrane region" description="Helical" evidence="8">
    <location>
        <begin position="373"/>
        <end position="392"/>
    </location>
</feature>